<dbReference type="SUPFAM" id="SSF49842">
    <property type="entry name" value="TNF-like"/>
    <property type="match status" value="1"/>
</dbReference>
<feature type="signal peptide" evidence="5">
    <location>
        <begin position="1"/>
        <end position="20"/>
    </location>
</feature>
<evidence type="ECO:0000256" key="1">
    <source>
        <dbReference type="ARBA" id="ARBA00004613"/>
    </source>
</evidence>
<feature type="domain" description="C1q" evidence="6">
    <location>
        <begin position="95"/>
        <end position="229"/>
    </location>
</feature>
<dbReference type="PANTHER" id="PTHR15427">
    <property type="entry name" value="EMILIN ELASTIN MICROFIBRIL INTERFACE-LOCATED PROTEIN ELASTIN MICROFIBRIL INTERFACER"/>
    <property type="match status" value="1"/>
</dbReference>
<dbReference type="AlphaFoldDB" id="A0A411DEQ6"/>
<evidence type="ECO:0000256" key="2">
    <source>
        <dbReference type="ARBA" id="ARBA00022525"/>
    </source>
</evidence>
<sequence length="229" mass="25272">MMIKSDICMLMLVVMTMVEGRRYPRKNRNKDKEQAQRDEAEPVCELEVACRGEKNIPITLPIRGAKGPQGKNGQKGEPGDAGIPGIPGREGRSTPPIIRVAFFVGLQENQGPVKENSDLLFDKVITNVGNVFNPDTGRFTATHNGTYQFNVVVAAQGRQRAAVNLVRNGEMIATVWAESIPYWASASNTAILKLKGGDQVWLVLLSRAPYIHGYMYSTFSGHLLFPDKK</sequence>
<evidence type="ECO:0000256" key="4">
    <source>
        <dbReference type="SAM" id="MobiDB-lite"/>
    </source>
</evidence>
<dbReference type="PANTHER" id="PTHR15427:SF52">
    <property type="entry name" value="C1Q DOMAIN-CONTAINING PROTEIN"/>
    <property type="match status" value="1"/>
</dbReference>
<feature type="region of interest" description="Disordered" evidence="4">
    <location>
        <begin position="60"/>
        <end position="91"/>
    </location>
</feature>
<accession>A0A411DEQ6</accession>
<dbReference type="EMBL" id="MK153128">
    <property type="protein sequence ID" value="QBA18422.1"/>
    <property type="molecule type" value="mRNA"/>
</dbReference>
<protein>
    <submittedName>
        <fullName evidence="7">C1q-like protein</fullName>
    </submittedName>
</protein>
<evidence type="ECO:0000259" key="6">
    <source>
        <dbReference type="PROSITE" id="PS50871"/>
    </source>
</evidence>
<dbReference type="PRINTS" id="PR00007">
    <property type="entry name" value="COMPLEMNTC1Q"/>
</dbReference>
<dbReference type="GO" id="GO:0005576">
    <property type="term" value="C:extracellular region"/>
    <property type="evidence" value="ECO:0007669"/>
    <property type="project" value="UniProtKB-SubCell"/>
</dbReference>
<keyword evidence="3" id="KW-0176">Collagen</keyword>
<dbReference type="PROSITE" id="PS50871">
    <property type="entry name" value="C1Q"/>
    <property type="match status" value="1"/>
</dbReference>
<feature type="chain" id="PRO_5019036257" evidence="5">
    <location>
        <begin position="21"/>
        <end position="229"/>
    </location>
</feature>
<proteinExistence type="evidence at transcript level"/>
<reference evidence="7" key="1">
    <citation type="journal article" date="2019" name="Dev. Comp. Immunol.">
        <title>Derivatives of the lectin complement pathway in Lophotrochozoa.</title>
        <authorList>
            <person name="Gorbushin A.M."/>
        </authorList>
    </citation>
    <scope>NUCLEOTIDE SEQUENCE</scope>
</reference>
<evidence type="ECO:0000256" key="3">
    <source>
        <dbReference type="ARBA" id="ARBA00023119"/>
    </source>
</evidence>
<dbReference type="SMART" id="SM00110">
    <property type="entry name" value="C1Q"/>
    <property type="match status" value="1"/>
</dbReference>
<dbReference type="InterPro" id="IPR001073">
    <property type="entry name" value="C1q_dom"/>
</dbReference>
<evidence type="ECO:0000256" key="5">
    <source>
        <dbReference type="SAM" id="SignalP"/>
    </source>
</evidence>
<dbReference type="Pfam" id="PF00386">
    <property type="entry name" value="C1q"/>
    <property type="match status" value="1"/>
</dbReference>
<evidence type="ECO:0000313" key="7">
    <source>
        <dbReference type="EMBL" id="QBA18422.1"/>
    </source>
</evidence>
<organism evidence="7">
    <name type="scientific">Testudinalia testudinalis</name>
    <name type="common">Tortoise-shell limpet</name>
    <name type="synonym">Tectura testudinalis</name>
    <dbReference type="NCBI Taxonomy" id="2126142"/>
    <lineage>
        <taxon>Eukaryota</taxon>
        <taxon>Metazoa</taxon>
        <taxon>Spiralia</taxon>
        <taxon>Lophotrochozoa</taxon>
        <taxon>Mollusca</taxon>
        <taxon>Gastropoda</taxon>
        <taxon>Patellogastropoda</taxon>
        <taxon>Lottioidea</taxon>
        <taxon>Lottiidae</taxon>
        <taxon>Testudinalia</taxon>
    </lineage>
</organism>
<dbReference type="InterPro" id="IPR050392">
    <property type="entry name" value="Collagen/C1q_domain"/>
</dbReference>
<name>A0A411DEQ6_TESTE</name>
<comment type="subcellular location">
    <subcellularLocation>
        <location evidence="1">Secreted</location>
    </subcellularLocation>
</comment>
<dbReference type="InterPro" id="IPR008983">
    <property type="entry name" value="Tumour_necrosis_fac-like_dom"/>
</dbReference>
<keyword evidence="5" id="KW-0732">Signal</keyword>
<keyword evidence="2" id="KW-0964">Secreted</keyword>
<dbReference type="Gene3D" id="2.60.120.40">
    <property type="match status" value="1"/>
</dbReference>
<gene>
    <name evidence="7" type="primary">C1qL</name>
</gene>